<reference evidence="2 3" key="1">
    <citation type="submission" date="2018-05" db="EMBL/GenBank/DDBJ databases">
        <title>Micromonospora from Atacama Desert.</title>
        <authorList>
            <person name="Carro L."/>
            <person name="Goodfellow M."/>
            <person name="Klenk H.-P."/>
        </authorList>
    </citation>
    <scope>NUCLEOTIDE SEQUENCE [LARGE SCALE GENOMIC DNA]</scope>
    <source>
        <strain evidence="2 3">LB39</strain>
    </source>
</reference>
<dbReference type="Pfam" id="PF11387">
    <property type="entry name" value="DUF2795"/>
    <property type="match status" value="1"/>
</dbReference>
<comment type="caution">
    <text evidence="2">The sequence shown here is derived from an EMBL/GenBank/DDBJ whole genome shotgun (WGS) entry which is preliminary data.</text>
</comment>
<feature type="compositionally biased region" description="Polar residues" evidence="1">
    <location>
        <begin position="1"/>
        <end position="12"/>
    </location>
</feature>
<dbReference type="AlphaFoldDB" id="A0A3N9XBQ5"/>
<proteinExistence type="predicted"/>
<name>A0A3N9XBQ5_9ACTN</name>
<dbReference type="Proteomes" id="UP000282312">
    <property type="component" value="Unassembled WGS sequence"/>
</dbReference>
<sequence length="92" mass="9956">MATLVRQATPTSAHPPPTRAEKTLMTVTRTELAVHVEAAFTTGPATRDRILAHAAGSHARPEIIAVLQALPDKPYPTIRNLWYELGHVPIGS</sequence>
<feature type="region of interest" description="Disordered" evidence="1">
    <location>
        <begin position="1"/>
        <end position="22"/>
    </location>
</feature>
<evidence type="ECO:0000256" key="1">
    <source>
        <dbReference type="SAM" id="MobiDB-lite"/>
    </source>
</evidence>
<dbReference type="InterPro" id="IPR021527">
    <property type="entry name" value="DUF2795"/>
</dbReference>
<evidence type="ECO:0000313" key="3">
    <source>
        <dbReference type="Proteomes" id="UP000282312"/>
    </source>
</evidence>
<organism evidence="2 3">
    <name type="scientific">Micromonospora inaquosa</name>
    <dbReference type="NCBI Taxonomy" id="2203716"/>
    <lineage>
        <taxon>Bacteria</taxon>
        <taxon>Bacillati</taxon>
        <taxon>Actinomycetota</taxon>
        <taxon>Actinomycetes</taxon>
        <taxon>Micromonosporales</taxon>
        <taxon>Micromonosporaceae</taxon>
        <taxon>Micromonospora</taxon>
    </lineage>
</organism>
<evidence type="ECO:0000313" key="2">
    <source>
        <dbReference type="EMBL" id="RQX03877.1"/>
    </source>
</evidence>
<keyword evidence="3" id="KW-1185">Reference proteome</keyword>
<protein>
    <submittedName>
        <fullName evidence="2">DUF2795 domain-containing protein</fullName>
    </submittedName>
</protein>
<dbReference type="EMBL" id="QGSZ01000182">
    <property type="protein sequence ID" value="RQX03877.1"/>
    <property type="molecule type" value="Genomic_DNA"/>
</dbReference>
<accession>A0A3N9XBQ5</accession>
<gene>
    <name evidence="2" type="ORF">DLJ59_11240</name>
</gene>